<dbReference type="InterPro" id="IPR058647">
    <property type="entry name" value="BSH_CzcB-like"/>
</dbReference>
<proteinExistence type="inferred from homology"/>
<evidence type="ECO:0000256" key="4">
    <source>
        <dbReference type="ARBA" id="ARBA00022729"/>
    </source>
</evidence>
<feature type="coiled-coil region" evidence="7">
    <location>
        <begin position="232"/>
        <end position="283"/>
    </location>
</feature>
<dbReference type="NCBIfam" id="TIGR01730">
    <property type="entry name" value="RND_mfp"/>
    <property type="match status" value="1"/>
</dbReference>
<dbReference type="Pfam" id="PF25954">
    <property type="entry name" value="Beta-barrel_RND_2"/>
    <property type="match status" value="1"/>
</dbReference>
<dbReference type="InterPro" id="IPR006143">
    <property type="entry name" value="RND_pump_MFP"/>
</dbReference>
<dbReference type="Gene3D" id="2.40.420.20">
    <property type="match status" value="1"/>
</dbReference>
<dbReference type="Proteomes" id="UP000321192">
    <property type="component" value="Unassembled WGS sequence"/>
</dbReference>
<organism evidence="11 12">
    <name type="scientific">Thauera aminoaromatica</name>
    <dbReference type="NCBI Taxonomy" id="164330"/>
    <lineage>
        <taxon>Bacteria</taxon>
        <taxon>Pseudomonadati</taxon>
        <taxon>Pseudomonadota</taxon>
        <taxon>Betaproteobacteria</taxon>
        <taxon>Rhodocyclales</taxon>
        <taxon>Zoogloeaceae</taxon>
        <taxon>Thauera</taxon>
    </lineage>
</organism>
<dbReference type="GO" id="GO:0016020">
    <property type="term" value="C:membrane"/>
    <property type="evidence" value="ECO:0007669"/>
    <property type="project" value="InterPro"/>
</dbReference>
<evidence type="ECO:0000256" key="7">
    <source>
        <dbReference type="SAM" id="Coils"/>
    </source>
</evidence>
<accession>A0A5C7SKK7</accession>
<evidence type="ECO:0000313" key="11">
    <source>
        <dbReference type="EMBL" id="TXH84180.1"/>
    </source>
</evidence>
<evidence type="ECO:0000259" key="9">
    <source>
        <dbReference type="Pfam" id="PF25954"/>
    </source>
</evidence>
<dbReference type="GO" id="GO:0022857">
    <property type="term" value="F:transmembrane transporter activity"/>
    <property type="evidence" value="ECO:0007669"/>
    <property type="project" value="InterPro"/>
</dbReference>
<keyword evidence="6 7" id="KW-0175">Coiled coil</keyword>
<evidence type="ECO:0000256" key="6">
    <source>
        <dbReference type="ARBA" id="ARBA00023054"/>
    </source>
</evidence>
<dbReference type="Gene3D" id="2.40.50.100">
    <property type="match status" value="2"/>
</dbReference>
<keyword evidence="5" id="KW-0574">Periplasm</keyword>
<evidence type="ECO:0000256" key="5">
    <source>
        <dbReference type="ARBA" id="ARBA00022764"/>
    </source>
</evidence>
<feature type="region of interest" description="Disordered" evidence="8">
    <location>
        <begin position="1"/>
        <end position="37"/>
    </location>
</feature>
<comment type="subcellular location">
    <subcellularLocation>
        <location evidence="1">Periplasm</location>
    </subcellularLocation>
</comment>
<dbReference type="SUPFAM" id="SSF111369">
    <property type="entry name" value="HlyD-like secretion proteins"/>
    <property type="match status" value="2"/>
</dbReference>
<dbReference type="InterPro" id="IPR058792">
    <property type="entry name" value="Beta-barrel_RND_2"/>
</dbReference>
<dbReference type="PANTHER" id="PTHR32347">
    <property type="entry name" value="EFFLUX SYSTEM COMPONENT YKNX-RELATED"/>
    <property type="match status" value="1"/>
</dbReference>
<comment type="similarity">
    <text evidence="3">Belongs to the UPF0194 family.</text>
</comment>
<protein>
    <submittedName>
        <fullName evidence="11">Efflux RND transporter periplasmic adaptor subunit</fullName>
    </submittedName>
</protein>
<dbReference type="Pfam" id="PF25973">
    <property type="entry name" value="BSH_CzcB"/>
    <property type="match status" value="1"/>
</dbReference>
<comment type="similarity">
    <text evidence="2">Belongs to the membrane fusion protein (MFP) (TC 8.A.1) family.</text>
</comment>
<gene>
    <name evidence="11" type="ORF">E6Q80_11975</name>
</gene>
<dbReference type="AlphaFoldDB" id="A0A5C7SKK7"/>
<evidence type="ECO:0000256" key="3">
    <source>
        <dbReference type="ARBA" id="ARBA00010602"/>
    </source>
</evidence>
<dbReference type="Gene3D" id="1.10.287.470">
    <property type="entry name" value="Helix hairpin bin"/>
    <property type="match status" value="1"/>
</dbReference>
<evidence type="ECO:0000256" key="2">
    <source>
        <dbReference type="ARBA" id="ARBA00009477"/>
    </source>
</evidence>
<reference evidence="11 12" key="1">
    <citation type="submission" date="2018-09" db="EMBL/GenBank/DDBJ databases">
        <title>Metagenome Assembled Genomes from an Advanced Water Purification Facility.</title>
        <authorList>
            <person name="Stamps B.W."/>
            <person name="Spear J.R."/>
        </authorList>
    </citation>
    <scope>NUCLEOTIDE SEQUENCE [LARGE SCALE GENOMIC DNA]</scope>
    <source>
        <strain evidence="11">Bin_27_1</strain>
    </source>
</reference>
<sequence>MGVPAASALPCPDLRAPSAEPRRTSPSRSAPAGRHDAALVPAAANPARGIDSGATIILNTPGKTPDDPLRAGRPSTLRRLLGSRAGVGAGVLAISALAFATFHHETVNVALVEEGPLRQAIVASGRVRTPERIVVSAQIAGRVQAVEAREGDALAPGQALLRLDEREWGAAVAQAGAAVVQGEARLRQLRELGLPVAEQALRQAEATALQAQRHHRRVQELVARGFYSQAQLDEARRALDVADSQVRSARLQRASQQPGGSEIELARSALEQARAALAAAETRLSYATLRAPVAGTVLTRNVEAGDTVQPGTPLMTIAPAGATELTVQIDEKNLALLHPGQAALASADAYPGERFAAVLAYIAPSVDAQRGSVEVRLRVPEPPPYLRHEMTVSLDIEAARRERTLAVPAAAVRESGGAQPWVLVVRDARTARQPVRLGIRGAGRVEVLEGLAAGEAVVPAPADVPAGRAVRTRVQP</sequence>
<dbReference type="GO" id="GO:0042597">
    <property type="term" value="C:periplasmic space"/>
    <property type="evidence" value="ECO:0007669"/>
    <property type="project" value="UniProtKB-SubCell"/>
</dbReference>
<feature type="domain" description="CzcB-like barrel-sandwich hybrid" evidence="10">
    <location>
        <begin position="134"/>
        <end position="318"/>
    </location>
</feature>
<name>A0A5C7SKK7_THASP</name>
<evidence type="ECO:0000256" key="1">
    <source>
        <dbReference type="ARBA" id="ARBA00004418"/>
    </source>
</evidence>
<dbReference type="Gene3D" id="2.40.30.170">
    <property type="match status" value="1"/>
</dbReference>
<dbReference type="InterPro" id="IPR050465">
    <property type="entry name" value="UPF0194_transport"/>
</dbReference>
<dbReference type="EMBL" id="SSFD01000187">
    <property type="protein sequence ID" value="TXH84180.1"/>
    <property type="molecule type" value="Genomic_DNA"/>
</dbReference>
<feature type="domain" description="CusB-like beta-barrel" evidence="9">
    <location>
        <begin position="325"/>
        <end position="398"/>
    </location>
</feature>
<dbReference type="PANTHER" id="PTHR32347:SF29">
    <property type="entry name" value="UPF0194 MEMBRANE PROTEIN YBHG"/>
    <property type="match status" value="1"/>
</dbReference>
<comment type="caution">
    <text evidence="11">The sequence shown here is derived from an EMBL/GenBank/DDBJ whole genome shotgun (WGS) entry which is preliminary data.</text>
</comment>
<evidence type="ECO:0000256" key="8">
    <source>
        <dbReference type="SAM" id="MobiDB-lite"/>
    </source>
</evidence>
<keyword evidence="4" id="KW-0732">Signal</keyword>
<evidence type="ECO:0000313" key="12">
    <source>
        <dbReference type="Proteomes" id="UP000321192"/>
    </source>
</evidence>
<evidence type="ECO:0000259" key="10">
    <source>
        <dbReference type="Pfam" id="PF25973"/>
    </source>
</evidence>